<dbReference type="AlphaFoldDB" id="F2T7F8"/>
<gene>
    <name evidence="2" type="ORF">BDDG_02109</name>
</gene>
<dbReference type="HOGENOM" id="CLU_156663_0_0_1"/>
<feature type="region of interest" description="Disordered" evidence="1">
    <location>
        <begin position="23"/>
        <end position="59"/>
    </location>
</feature>
<dbReference type="Proteomes" id="UP000007802">
    <property type="component" value="Unassembled WGS sequence"/>
</dbReference>
<evidence type="ECO:0000256" key="1">
    <source>
        <dbReference type="SAM" id="MobiDB-lite"/>
    </source>
</evidence>
<protein>
    <submittedName>
        <fullName evidence="2">Uncharacterized protein</fullName>
    </submittedName>
</protein>
<organism evidence="2">
    <name type="scientific">Ajellomyces dermatitidis (strain ATCC 18188 / CBS 674.68)</name>
    <name type="common">Blastomyces dermatitidis</name>
    <dbReference type="NCBI Taxonomy" id="653446"/>
    <lineage>
        <taxon>Eukaryota</taxon>
        <taxon>Fungi</taxon>
        <taxon>Dikarya</taxon>
        <taxon>Ascomycota</taxon>
        <taxon>Pezizomycotina</taxon>
        <taxon>Eurotiomycetes</taxon>
        <taxon>Eurotiomycetidae</taxon>
        <taxon>Onygenales</taxon>
        <taxon>Ajellomycetaceae</taxon>
        <taxon>Blastomyces</taxon>
    </lineage>
</organism>
<reference evidence="2" key="1">
    <citation type="submission" date="2010-03" db="EMBL/GenBank/DDBJ databases">
        <title>Annotation of Blastomyces dermatitidis strain ATCC 18188.</title>
        <authorList>
            <consortium name="The Broad Institute Genome Sequencing Platform"/>
            <consortium name="Broad Institute Genome Sequencing Center for Infectious Disease."/>
            <person name="Cuomo C."/>
            <person name="Klein B."/>
            <person name="Sullivan T."/>
            <person name="Heitman J."/>
            <person name="Young S."/>
            <person name="Zeng Q."/>
            <person name="Gargeya S."/>
            <person name="Alvarado L."/>
            <person name="Berlin A.M."/>
            <person name="Chapman S.B."/>
            <person name="Chen Z."/>
            <person name="Freedman E."/>
            <person name="Gellesch M."/>
            <person name="Goldberg J."/>
            <person name="Griggs A."/>
            <person name="Gujja S."/>
            <person name="Heilman E."/>
            <person name="Heiman D."/>
            <person name="Howarth C."/>
            <person name="Mehta T."/>
            <person name="Neiman D."/>
            <person name="Pearson M."/>
            <person name="Roberts A."/>
            <person name="Saif S."/>
            <person name="Shea T."/>
            <person name="Shenoy N."/>
            <person name="Sisk P."/>
            <person name="Stolte C."/>
            <person name="Sykes S."/>
            <person name="White J."/>
            <person name="Yandava C."/>
            <person name="Haas B."/>
            <person name="Nusbaum C."/>
            <person name="Birren B."/>
        </authorList>
    </citation>
    <scope>NUCLEOTIDE SEQUENCE [LARGE SCALE GENOMIC DNA]</scope>
    <source>
        <strain evidence="2">ATCC 18188</strain>
    </source>
</reference>
<feature type="compositionally biased region" description="Pro residues" evidence="1">
    <location>
        <begin position="27"/>
        <end position="41"/>
    </location>
</feature>
<proteinExistence type="predicted"/>
<name>F2T7F8_AJEDA</name>
<sequence>MSGHCQASHECLCDSSDHFLPAGRAGVPPPTTTSSPPPALSPHPIFGPAVHSISPPGQPLAPSSAVPPFALLMLPVPPAAPQAYNHFPPARTISDQAYVNMPRFSINGPRAAAHFCNSIVNERWVPEYL</sequence>
<accession>F2T7F8</accession>
<dbReference type="EMBL" id="GG749413">
    <property type="protein sequence ID" value="EGE79171.2"/>
    <property type="molecule type" value="Genomic_DNA"/>
</dbReference>
<evidence type="ECO:0000313" key="2">
    <source>
        <dbReference type="EMBL" id="EGE79171.2"/>
    </source>
</evidence>